<evidence type="ECO:0000256" key="2">
    <source>
        <dbReference type="ARBA" id="ARBA00004613"/>
    </source>
</evidence>
<keyword evidence="20" id="KW-1185">Reference proteome</keyword>
<evidence type="ECO:0000256" key="1">
    <source>
        <dbReference type="ARBA" id="ARBA00001974"/>
    </source>
</evidence>
<evidence type="ECO:0000256" key="8">
    <source>
        <dbReference type="ARBA" id="ARBA00022827"/>
    </source>
</evidence>
<comment type="catalytic activity">
    <reaction evidence="14">
        <text>a pyranoside + acceptor = a pyranosid-3,4-diulose + reduced acceptor.</text>
        <dbReference type="EC" id="1.1.99.29"/>
    </reaction>
</comment>
<feature type="binding site" evidence="16">
    <location>
        <position position="253"/>
    </location>
    <ligand>
        <name>FAD</name>
        <dbReference type="ChEBI" id="CHEBI:57692"/>
    </ligand>
</feature>
<evidence type="ECO:0000256" key="17">
    <source>
        <dbReference type="SAM" id="SignalP"/>
    </source>
</evidence>
<dbReference type="Pfam" id="PF05199">
    <property type="entry name" value="GMC_oxred_C"/>
    <property type="match status" value="1"/>
</dbReference>
<evidence type="ECO:0000256" key="13">
    <source>
        <dbReference type="ARBA" id="ARBA00034050"/>
    </source>
</evidence>
<feature type="binding site" evidence="16">
    <location>
        <begin position="123"/>
        <end position="126"/>
    </location>
    <ligand>
        <name>FAD</name>
        <dbReference type="ChEBI" id="CHEBI:57692"/>
    </ligand>
</feature>
<dbReference type="InterPro" id="IPR036188">
    <property type="entry name" value="FAD/NAD-bd_sf"/>
</dbReference>
<evidence type="ECO:0000256" key="7">
    <source>
        <dbReference type="ARBA" id="ARBA00022630"/>
    </source>
</evidence>
<comment type="cofactor">
    <cofactor evidence="1 16">
        <name>FAD</name>
        <dbReference type="ChEBI" id="CHEBI:57692"/>
    </cofactor>
</comment>
<comment type="function">
    <text evidence="9">Catalyzes the single-oxidation or sequential double oxidation reaction of carbohydrates primarily at carbon-2 and/or carbon-3 with the concomitant reduction of the flavin. The enzyme exhibits a broad sugar substrate specificity, oxidizing different aldopyranoses to the corresponding C-1, C-2, C-3 or C-1,2, C-2,3 and C-3,4 (di)dehydro sugars with substrate-specific regioselectivity. Accepts only a narrow range of electron acceptors such as substituted benzoquinones and complexed metal ions and reacts extremely slowly with O(2) as acceptor. May play a role in the natural recycling of plant matter by oxidizing all major monosaccharides in lignocellulose and by reducing quinone compounds or reactive radical species generated during lignin depolymerization.</text>
</comment>
<feature type="signal peptide" evidence="17">
    <location>
        <begin position="1"/>
        <end position="25"/>
    </location>
</feature>
<evidence type="ECO:0000256" key="11">
    <source>
        <dbReference type="ARBA" id="ARBA00034010"/>
    </source>
</evidence>
<dbReference type="EMBL" id="JAACJJ010000042">
    <property type="protein sequence ID" value="KAF5316280.1"/>
    <property type="molecule type" value="Genomic_DNA"/>
</dbReference>
<evidence type="ECO:0000256" key="14">
    <source>
        <dbReference type="ARBA" id="ARBA00034059"/>
    </source>
</evidence>
<dbReference type="InterPro" id="IPR000172">
    <property type="entry name" value="GMC_OxRdtase_N"/>
</dbReference>
<evidence type="ECO:0000259" key="18">
    <source>
        <dbReference type="PROSITE" id="PS00624"/>
    </source>
</evidence>
<comment type="catalytic activity">
    <reaction evidence="12">
        <text>pyranose + acceptor = pyranos-3-ulose + reduced acceptor.</text>
        <dbReference type="EC" id="1.1.99.29"/>
    </reaction>
</comment>
<evidence type="ECO:0000313" key="20">
    <source>
        <dbReference type="Proteomes" id="UP000567179"/>
    </source>
</evidence>
<dbReference type="SUPFAM" id="SSF54373">
    <property type="entry name" value="FAD-linked reductases, C-terminal domain"/>
    <property type="match status" value="1"/>
</dbReference>
<dbReference type="PIRSF" id="PIRSF000137">
    <property type="entry name" value="Alcohol_oxidase"/>
    <property type="match status" value="1"/>
</dbReference>
<dbReference type="OrthoDB" id="269227at2759"/>
<name>A0A8H5B3V3_9AGAR</name>
<dbReference type="PANTHER" id="PTHR11552:SF147">
    <property type="entry name" value="CHOLINE DEHYDROGENASE, MITOCHONDRIAL"/>
    <property type="match status" value="1"/>
</dbReference>
<evidence type="ECO:0000313" key="19">
    <source>
        <dbReference type="EMBL" id="KAF5316280.1"/>
    </source>
</evidence>
<comment type="catalytic activity">
    <reaction evidence="11">
        <text>pyranose + acceptor = pyranos-2,3-diulose + reduced acceptor.</text>
        <dbReference type="EC" id="1.1.99.29"/>
    </reaction>
</comment>
<evidence type="ECO:0000256" key="12">
    <source>
        <dbReference type="ARBA" id="ARBA00034029"/>
    </source>
</evidence>
<dbReference type="Proteomes" id="UP000567179">
    <property type="component" value="Unassembled WGS sequence"/>
</dbReference>
<evidence type="ECO:0000256" key="5">
    <source>
        <dbReference type="ARBA" id="ARBA00013177"/>
    </source>
</evidence>
<comment type="caution">
    <text evidence="19">The sequence shown here is derived from an EMBL/GenBank/DDBJ whole genome shotgun (WGS) entry which is preliminary data.</text>
</comment>
<evidence type="ECO:0000256" key="10">
    <source>
        <dbReference type="ARBA" id="ARBA00033986"/>
    </source>
</evidence>
<dbReference type="GO" id="GO:0005576">
    <property type="term" value="C:extracellular region"/>
    <property type="evidence" value="ECO:0007669"/>
    <property type="project" value="UniProtKB-SubCell"/>
</dbReference>
<reference evidence="19 20" key="1">
    <citation type="journal article" date="2020" name="ISME J.">
        <title>Uncovering the hidden diversity of litter-decomposition mechanisms in mushroom-forming fungi.</title>
        <authorList>
            <person name="Floudas D."/>
            <person name="Bentzer J."/>
            <person name="Ahren D."/>
            <person name="Johansson T."/>
            <person name="Persson P."/>
            <person name="Tunlid A."/>
        </authorList>
    </citation>
    <scope>NUCLEOTIDE SEQUENCE [LARGE SCALE GENOMIC DNA]</scope>
    <source>
        <strain evidence="19 20">CBS 101986</strain>
    </source>
</reference>
<dbReference type="Pfam" id="PF00732">
    <property type="entry name" value="GMC_oxred_N"/>
    <property type="match status" value="1"/>
</dbReference>
<dbReference type="GO" id="GO:0050660">
    <property type="term" value="F:flavin adenine dinucleotide binding"/>
    <property type="evidence" value="ECO:0007669"/>
    <property type="project" value="InterPro"/>
</dbReference>
<dbReference type="PROSITE" id="PS00624">
    <property type="entry name" value="GMC_OXRED_2"/>
    <property type="match status" value="1"/>
</dbReference>
<feature type="binding site" evidence="16">
    <location>
        <position position="115"/>
    </location>
    <ligand>
        <name>FAD</name>
        <dbReference type="ChEBI" id="CHEBI:57692"/>
    </ligand>
</feature>
<keyword evidence="17" id="KW-0732">Signal</keyword>
<evidence type="ECO:0000256" key="9">
    <source>
        <dbReference type="ARBA" id="ARBA00024699"/>
    </source>
</evidence>
<evidence type="ECO:0000256" key="4">
    <source>
        <dbReference type="ARBA" id="ARBA00011245"/>
    </source>
</evidence>
<feature type="active site" description="Proton donor" evidence="15">
    <location>
        <position position="517"/>
    </location>
</feature>
<evidence type="ECO:0000256" key="6">
    <source>
        <dbReference type="ARBA" id="ARBA00022525"/>
    </source>
</evidence>
<keyword evidence="6" id="KW-0964">Secreted</keyword>
<comment type="subunit">
    <text evidence="4">Monomer.</text>
</comment>
<dbReference type="GO" id="GO:0033718">
    <property type="term" value="F:pyranose dehydrogenase (acceptor) activity"/>
    <property type="evidence" value="ECO:0007669"/>
    <property type="project" value="UniProtKB-EC"/>
</dbReference>
<comment type="catalytic activity">
    <reaction evidence="10">
        <text>pyranose + acceptor = pyranos-2-ulose + reduced acceptor.</text>
        <dbReference type="EC" id="1.1.99.29"/>
    </reaction>
</comment>
<dbReference type="InterPro" id="IPR007867">
    <property type="entry name" value="GMC_OxRtase_C"/>
</dbReference>
<feature type="active site" description="Proton acceptor" evidence="15">
    <location>
        <position position="561"/>
    </location>
</feature>
<comment type="catalytic activity">
    <reaction evidence="13">
        <text>a pyranoside + acceptor = a pyranosid-3-ulose + reduced acceptor.</text>
        <dbReference type="EC" id="1.1.99.29"/>
    </reaction>
</comment>
<proteinExistence type="inferred from homology"/>
<protein>
    <recommendedName>
        <fullName evidence="5">pyranose dehydrogenase (acceptor)</fullName>
        <ecNumber evidence="5">1.1.99.29</ecNumber>
    </recommendedName>
</protein>
<feature type="domain" description="Glucose-methanol-choline oxidoreductase N-terminal" evidence="18">
    <location>
        <begin position="294"/>
        <end position="308"/>
    </location>
</feature>
<accession>A0A8H5B3V3</accession>
<evidence type="ECO:0000256" key="16">
    <source>
        <dbReference type="PIRSR" id="PIRSR000137-2"/>
    </source>
</evidence>
<keyword evidence="7" id="KW-0285">Flavoprotein</keyword>
<dbReference type="EC" id="1.1.99.29" evidence="5"/>
<evidence type="ECO:0000256" key="3">
    <source>
        <dbReference type="ARBA" id="ARBA00010790"/>
    </source>
</evidence>
<dbReference type="AlphaFoldDB" id="A0A8H5B3V3"/>
<sequence>MPRTPTMHWSHPLLLLAFLSAPSKAIIVSRPLQQYDFIVVGGGTGGNVVANRLTENPNVSVLVIEAGGLPDGNLNISIPFFCTRAAPHTSVDWNYTTISQPSLGNRSLAYPRGFVLGGSSSINYMVYTRGSREDYDRYARISGDEGWSWNKMLPYFRKNERFGPPSDHHSTVGQIDPAVHSFDGVNSVTVYGFPQATDKRIIDTTKQLPEFPFNLDYNSGSPLGIGRSSSATSYLGPQFMKRPNLHVLLNTEVSRVLSSGQRKNGVPLLDTVQYTSFGTLRTVKSKREIILSAGAVNTPRILLHSGIGDSKDLSALGIKTILHNPSVGRNLSDHPIVSNQWTVNSTDTLESFTSNATAAAEDLALWQTTRTGPLSDGTANNIGWLRLASNASIFEHQSDPAAGPKTPHFELLFSNGLTRPPFPTSGNFLSISTVMLTPTSRGSITINSTNPFSAPIIDLGFLSTPFDIFAMREGIKAARRFVLAPAWDNYIISRLSNATTDSEIETFARASASTLFHPVGTAAMSPRHAAYGVVDPDLTVKGLAGLRIVDASVLPLVPAAHTQVAVYVFAERASDLIKAQWHL</sequence>
<evidence type="ECO:0000256" key="15">
    <source>
        <dbReference type="PIRSR" id="PIRSR000137-1"/>
    </source>
</evidence>
<comment type="subcellular location">
    <subcellularLocation>
        <location evidence="2">Secreted</location>
    </subcellularLocation>
</comment>
<comment type="similarity">
    <text evidence="3">Belongs to the GMC oxidoreductase family.</text>
</comment>
<dbReference type="InterPro" id="IPR012132">
    <property type="entry name" value="GMC_OxRdtase"/>
</dbReference>
<dbReference type="Gene3D" id="3.30.560.10">
    <property type="entry name" value="Glucose Oxidase, domain 3"/>
    <property type="match status" value="1"/>
</dbReference>
<keyword evidence="8 16" id="KW-0274">FAD</keyword>
<dbReference type="SUPFAM" id="SSF51905">
    <property type="entry name" value="FAD/NAD(P)-binding domain"/>
    <property type="match status" value="1"/>
</dbReference>
<dbReference type="PANTHER" id="PTHR11552">
    <property type="entry name" value="GLUCOSE-METHANOL-CHOLINE GMC OXIDOREDUCTASE"/>
    <property type="match status" value="1"/>
</dbReference>
<organism evidence="19 20">
    <name type="scientific">Psilocybe cf. subviscida</name>
    <dbReference type="NCBI Taxonomy" id="2480587"/>
    <lineage>
        <taxon>Eukaryota</taxon>
        <taxon>Fungi</taxon>
        <taxon>Dikarya</taxon>
        <taxon>Basidiomycota</taxon>
        <taxon>Agaricomycotina</taxon>
        <taxon>Agaricomycetes</taxon>
        <taxon>Agaricomycetidae</taxon>
        <taxon>Agaricales</taxon>
        <taxon>Agaricineae</taxon>
        <taxon>Strophariaceae</taxon>
        <taxon>Psilocybe</taxon>
    </lineage>
</organism>
<gene>
    <name evidence="19" type="ORF">D9619_006818</name>
</gene>
<dbReference type="Gene3D" id="3.50.50.60">
    <property type="entry name" value="FAD/NAD(P)-binding domain"/>
    <property type="match status" value="1"/>
</dbReference>
<feature type="chain" id="PRO_5034712501" description="pyranose dehydrogenase (acceptor)" evidence="17">
    <location>
        <begin position="26"/>
        <end position="583"/>
    </location>
</feature>